<sequence>MTSEITAPSEAAGTTLRAALKQPRQERSEATLKALLAAGRTLINEAGSLGGFSLSDLVRAASTSVGAFYARFPDKETFCALVLEDTLAELWMQWCRALPAMLPLDVSPVRMRNPYRGPARHQRVDHHRAAYAQRAGFVRPAAGAAADRDAAPLPCPACGGRRLAYASGSIRYRFIIRIRWVSSLRSSRCSGPGSLSNRLASVPTRN</sequence>
<dbReference type="InterPro" id="IPR009057">
    <property type="entry name" value="Homeodomain-like_sf"/>
</dbReference>
<dbReference type="Gene3D" id="1.10.357.10">
    <property type="entry name" value="Tetracycline Repressor, domain 2"/>
    <property type="match status" value="1"/>
</dbReference>
<dbReference type="AlphaFoldDB" id="H1SIL6"/>
<feature type="DNA-binding region" description="H-T-H motif" evidence="2">
    <location>
        <begin position="53"/>
        <end position="72"/>
    </location>
</feature>
<feature type="region of interest" description="Disordered" evidence="3">
    <location>
        <begin position="186"/>
        <end position="206"/>
    </location>
</feature>
<evidence type="ECO:0000313" key="6">
    <source>
        <dbReference type="Proteomes" id="UP000005808"/>
    </source>
</evidence>
<evidence type="ECO:0000313" key="5">
    <source>
        <dbReference type="EMBL" id="EHP37640.1"/>
    </source>
</evidence>
<dbReference type="GO" id="GO:0003677">
    <property type="term" value="F:DNA binding"/>
    <property type="evidence" value="ECO:0007669"/>
    <property type="project" value="UniProtKB-UniRule"/>
</dbReference>
<proteinExistence type="predicted"/>
<gene>
    <name evidence="5" type="ORF">OR16_41701</name>
</gene>
<dbReference type="Pfam" id="PF00440">
    <property type="entry name" value="TetR_N"/>
    <property type="match status" value="1"/>
</dbReference>
<dbReference type="InterPro" id="IPR001647">
    <property type="entry name" value="HTH_TetR"/>
</dbReference>
<reference evidence="5 6" key="1">
    <citation type="journal article" date="2012" name="J. Bacteriol.">
        <title>De Novo Genome Project of Cupriavidus basilensis OR16.</title>
        <authorList>
            <person name="Cserhati M."/>
            <person name="Kriszt B."/>
            <person name="Szoboszlay S."/>
            <person name="Toth A."/>
            <person name="Szabo I."/>
            <person name="Tancsics A."/>
            <person name="Nagy I."/>
            <person name="Horvath B."/>
            <person name="Nagy I."/>
            <person name="Kukolya J."/>
        </authorList>
    </citation>
    <scope>NUCLEOTIDE SEQUENCE [LARGE SCALE GENOMIC DNA]</scope>
    <source>
        <strain evidence="5 6">OR16</strain>
    </source>
</reference>
<protein>
    <submittedName>
        <fullName evidence="5">Putative TetR family transcriptional regulator</fullName>
    </submittedName>
</protein>
<organism evidence="5 6">
    <name type="scientific">Cupriavidus basilensis OR16</name>
    <dbReference type="NCBI Taxonomy" id="1127483"/>
    <lineage>
        <taxon>Bacteria</taxon>
        <taxon>Pseudomonadati</taxon>
        <taxon>Pseudomonadota</taxon>
        <taxon>Betaproteobacteria</taxon>
        <taxon>Burkholderiales</taxon>
        <taxon>Burkholderiaceae</taxon>
        <taxon>Cupriavidus</taxon>
    </lineage>
</organism>
<name>H1SIL6_9BURK</name>
<keyword evidence="1 2" id="KW-0238">DNA-binding</keyword>
<dbReference type="PROSITE" id="PS50977">
    <property type="entry name" value="HTH_TETR_2"/>
    <property type="match status" value="1"/>
</dbReference>
<accession>H1SIL6</accession>
<comment type="caution">
    <text evidence="5">The sequence shown here is derived from an EMBL/GenBank/DDBJ whole genome shotgun (WGS) entry which is preliminary data.</text>
</comment>
<evidence type="ECO:0000256" key="3">
    <source>
        <dbReference type="SAM" id="MobiDB-lite"/>
    </source>
</evidence>
<evidence type="ECO:0000256" key="2">
    <source>
        <dbReference type="PROSITE-ProRule" id="PRU00335"/>
    </source>
</evidence>
<dbReference type="SUPFAM" id="SSF46689">
    <property type="entry name" value="Homeodomain-like"/>
    <property type="match status" value="1"/>
</dbReference>
<evidence type="ECO:0000256" key="1">
    <source>
        <dbReference type="ARBA" id="ARBA00023125"/>
    </source>
</evidence>
<evidence type="ECO:0000259" key="4">
    <source>
        <dbReference type="PROSITE" id="PS50977"/>
    </source>
</evidence>
<feature type="domain" description="HTH tetR-type" evidence="4">
    <location>
        <begin position="29"/>
        <end position="90"/>
    </location>
</feature>
<dbReference type="EMBL" id="AHJE01000222">
    <property type="protein sequence ID" value="EHP37640.1"/>
    <property type="molecule type" value="Genomic_DNA"/>
</dbReference>
<dbReference type="Proteomes" id="UP000005808">
    <property type="component" value="Unassembled WGS sequence"/>
</dbReference>